<accession>A0ABQ5E308</accession>
<gene>
    <name evidence="1" type="ORF">Tco_0954307</name>
</gene>
<evidence type="ECO:0000313" key="2">
    <source>
        <dbReference type="Proteomes" id="UP001151760"/>
    </source>
</evidence>
<comment type="caution">
    <text evidence="1">The sequence shown here is derived from an EMBL/GenBank/DDBJ whole genome shotgun (WGS) entry which is preliminary data.</text>
</comment>
<name>A0ABQ5E308_9ASTR</name>
<dbReference type="EMBL" id="BQNB010015914">
    <property type="protein sequence ID" value="GJT45592.1"/>
    <property type="molecule type" value="Genomic_DNA"/>
</dbReference>
<reference evidence="1" key="1">
    <citation type="journal article" date="2022" name="Int. J. Mol. Sci.">
        <title>Draft Genome of Tanacetum Coccineum: Genomic Comparison of Closely Related Tanacetum-Family Plants.</title>
        <authorList>
            <person name="Yamashiro T."/>
            <person name="Shiraishi A."/>
            <person name="Nakayama K."/>
            <person name="Satake H."/>
        </authorList>
    </citation>
    <scope>NUCLEOTIDE SEQUENCE</scope>
</reference>
<protein>
    <submittedName>
        <fullName evidence="1">Uncharacterized protein</fullName>
    </submittedName>
</protein>
<proteinExistence type="predicted"/>
<evidence type="ECO:0000313" key="1">
    <source>
        <dbReference type="EMBL" id="GJT45592.1"/>
    </source>
</evidence>
<organism evidence="1 2">
    <name type="scientific">Tanacetum coccineum</name>
    <dbReference type="NCBI Taxonomy" id="301880"/>
    <lineage>
        <taxon>Eukaryota</taxon>
        <taxon>Viridiplantae</taxon>
        <taxon>Streptophyta</taxon>
        <taxon>Embryophyta</taxon>
        <taxon>Tracheophyta</taxon>
        <taxon>Spermatophyta</taxon>
        <taxon>Magnoliopsida</taxon>
        <taxon>eudicotyledons</taxon>
        <taxon>Gunneridae</taxon>
        <taxon>Pentapetalae</taxon>
        <taxon>asterids</taxon>
        <taxon>campanulids</taxon>
        <taxon>Asterales</taxon>
        <taxon>Asteraceae</taxon>
        <taxon>Asteroideae</taxon>
        <taxon>Anthemideae</taxon>
        <taxon>Anthemidinae</taxon>
        <taxon>Tanacetum</taxon>
    </lineage>
</organism>
<sequence length="232" mass="25926">MWSFYHQARELDMLVSYYGSKEIPSPPVHVPSPLLPLPSPPTSPTYDQAPLGYKAAMIQSRVALPPLLLPPTTHRDDILEASSTVIAARQVGQALTSSVDYGFIDTVDSSIRAFKSRTMTVVVEDSERVLDLAITHRQEAHELQVHYEDVQDGQDFLIAQVSLLTRERRSFARWLLLTSVRLLRPIGHGLSLRAGARPWRPSFEHCRGMFKELVPMRDARPQEGPADAGSSC</sequence>
<reference evidence="1" key="2">
    <citation type="submission" date="2022-01" db="EMBL/GenBank/DDBJ databases">
        <authorList>
            <person name="Yamashiro T."/>
            <person name="Shiraishi A."/>
            <person name="Satake H."/>
            <person name="Nakayama K."/>
        </authorList>
    </citation>
    <scope>NUCLEOTIDE SEQUENCE</scope>
</reference>
<keyword evidence="2" id="KW-1185">Reference proteome</keyword>
<dbReference type="Proteomes" id="UP001151760">
    <property type="component" value="Unassembled WGS sequence"/>
</dbReference>